<dbReference type="RefSeq" id="WP_196205187.1">
    <property type="nucleotide sequence ID" value="NZ_JADPUN010000285.1"/>
</dbReference>
<dbReference type="EMBL" id="JADPUN010000285">
    <property type="protein sequence ID" value="MBF9133683.1"/>
    <property type="molecule type" value="Genomic_DNA"/>
</dbReference>
<evidence type="ECO:0000313" key="3">
    <source>
        <dbReference type="Proteomes" id="UP000638560"/>
    </source>
</evidence>
<proteinExistence type="predicted"/>
<accession>A0ABS0H5F3</accession>
<evidence type="ECO:0000259" key="1">
    <source>
        <dbReference type="Pfam" id="PF14028"/>
    </source>
</evidence>
<dbReference type="Proteomes" id="UP000638560">
    <property type="component" value="Unassembled WGS sequence"/>
</dbReference>
<evidence type="ECO:0000313" key="2">
    <source>
        <dbReference type="EMBL" id="MBF9133683.1"/>
    </source>
</evidence>
<protein>
    <recommendedName>
        <fullName evidence="1">Thiopeptide-type bacteriocin biosynthesis domain-containing protein</fullName>
    </recommendedName>
</protein>
<dbReference type="Pfam" id="PF14028">
    <property type="entry name" value="Lant_dehydr_C"/>
    <property type="match status" value="1"/>
</dbReference>
<feature type="domain" description="Thiopeptide-type bacteriocin biosynthesis" evidence="1">
    <location>
        <begin position="2"/>
        <end position="319"/>
    </location>
</feature>
<name>A0ABS0H5F3_9ACTN</name>
<sequence length="330" mass="35896">MSAHLFHQGDLDALVTGAVAPVVAEATDAGLTTGHFFLRYWEGGLHIRFRLRPARPEYAEPLRERIRERAGEHLRRHPSTPRISAEAYREFAAGLARGERLDRYESELRPNDSVQFVAYRPEHHAYGDDEAMTAVERHFTESSDLALRVLAAGVPADRRAAVALAATMSTLAVCEPDLPGAAARVAETLHREPAGTGPLWAASQAAFVRDRAGLRRQARSCWAEAATEAPPATRGTAATRGALATWNRSIRTLHDSLTTLWASGRHAPPDPGSPMGPLAAVARSERRTLALILLRCAHLLNNRLGLGLETEAQVGLIVARTLASLSETER</sequence>
<gene>
    <name evidence="2" type="ORF">I0C86_32820</name>
</gene>
<keyword evidence="3" id="KW-1185">Reference proteome</keyword>
<dbReference type="InterPro" id="IPR023809">
    <property type="entry name" value="Thiopep_bacteriocin_synth_dom"/>
</dbReference>
<comment type="caution">
    <text evidence="2">The sequence shown here is derived from an EMBL/GenBank/DDBJ whole genome shotgun (WGS) entry which is preliminary data.</text>
</comment>
<reference evidence="2 3" key="1">
    <citation type="submission" date="2020-11" db="EMBL/GenBank/DDBJ databases">
        <title>A novel isolate from a Black sea contaminated sediment with potential to produce alkanes: Plantactinospora alkalitolerans sp. nov.</title>
        <authorList>
            <person name="Carro L."/>
            <person name="Veyisoglu A."/>
            <person name="Guven K."/>
            <person name="Schumann P."/>
            <person name="Klenk H.-P."/>
            <person name="Sahin N."/>
        </authorList>
    </citation>
    <scope>NUCLEOTIDE SEQUENCE [LARGE SCALE GENOMIC DNA]</scope>
    <source>
        <strain evidence="2 3">S1510</strain>
    </source>
</reference>
<organism evidence="2 3">
    <name type="scientific">Plantactinospora alkalitolerans</name>
    <dbReference type="NCBI Taxonomy" id="2789879"/>
    <lineage>
        <taxon>Bacteria</taxon>
        <taxon>Bacillati</taxon>
        <taxon>Actinomycetota</taxon>
        <taxon>Actinomycetes</taxon>
        <taxon>Micromonosporales</taxon>
        <taxon>Micromonosporaceae</taxon>
        <taxon>Plantactinospora</taxon>
    </lineage>
</organism>